<evidence type="ECO:0000256" key="3">
    <source>
        <dbReference type="ARBA" id="ARBA00022574"/>
    </source>
</evidence>
<dbReference type="InterPro" id="IPR001680">
    <property type="entry name" value="WD40_rpt"/>
</dbReference>
<dbReference type="SUPFAM" id="SSF50978">
    <property type="entry name" value="WD40 repeat-like"/>
    <property type="match status" value="1"/>
</dbReference>
<name>A0A3S0ZIX1_CHLFR</name>
<keyword evidence="8" id="KW-1185">Reference proteome</keyword>
<dbReference type="InterPro" id="IPR036322">
    <property type="entry name" value="WD40_repeat_dom_sf"/>
</dbReference>
<feature type="repeat" description="WD" evidence="6">
    <location>
        <begin position="276"/>
        <end position="308"/>
    </location>
</feature>
<dbReference type="SMART" id="SM00320">
    <property type="entry name" value="WD40"/>
    <property type="match status" value="8"/>
</dbReference>
<evidence type="ECO:0000256" key="4">
    <source>
        <dbReference type="ARBA" id="ARBA00022737"/>
    </source>
</evidence>
<dbReference type="Pfam" id="PF00400">
    <property type="entry name" value="WD40"/>
    <property type="match status" value="6"/>
</dbReference>
<reference evidence="7 8" key="1">
    <citation type="journal article" date="2019" name="Genome Biol. Evol.">
        <title>Day and night: Metabolic profiles and evolutionary relationships of six axenic non-marine cyanobacteria.</title>
        <authorList>
            <person name="Will S.E."/>
            <person name="Henke P."/>
            <person name="Boedeker C."/>
            <person name="Huang S."/>
            <person name="Brinkmann H."/>
            <person name="Rohde M."/>
            <person name="Jarek M."/>
            <person name="Friedl T."/>
            <person name="Seufert S."/>
            <person name="Schumacher M."/>
            <person name="Overmann J."/>
            <person name="Neumann-Schaal M."/>
            <person name="Petersen J."/>
        </authorList>
    </citation>
    <scope>NUCLEOTIDE SEQUENCE [LARGE SCALE GENOMIC DNA]</scope>
    <source>
        <strain evidence="7 8">PCC 6912</strain>
    </source>
</reference>
<evidence type="ECO:0000256" key="1">
    <source>
        <dbReference type="ARBA" id="ARBA00010102"/>
    </source>
</evidence>
<dbReference type="GO" id="GO:0005198">
    <property type="term" value="F:structural molecule activity"/>
    <property type="evidence" value="ECO:0007669"/>
    <property type="project" value="InterPro"/>
</dbReference>
<accession>A0A3S0ZIX1</accession>
<sequence>MFSLKNNNQGDFQYSWRGSLLDYITAMTWSPDGTTLAVSSAAGEVALLAVETQELRFLQSSCGLSIDCLSFSKDGQFLAAGGQDGQVKIWGLVEEKPELVTALNNAPAWVDRMAWSPTQNQLAFSLGRNVQVWDADIGDIATNLNFDNSSVLDITWHPDGQRLTVGGYQEVKIWNSQDWNDTPYLLIIGSASVAIAWSGDGKYIASGNMDRTITVLEWENPEPWVMRGFPGKIRKLAWSQVPSKIGTPMLAAASMEGVIVWQKHEDESIGWEGRVLPKHESVVQSLQFQPHSLLLASAGEDGLVCLWQRAKKLAQVLNEGVDGFSCLSWHPQGHQLAAGGQSGELLIWAKGSRAQGFGRR</sequence>
<evidence type="ECO:0000313" key="8">
    <source>
        <dbReference type="Proteomes" id="UP000268857"/>
    </source>
</evidence>
<dbReference type="GO" id="GO:0034198">
    <property type="term" value="P:cellular response to amino acid starvation"/>
    <property type="evidence" value="ECO:0007669"/>
    <property type="project" value="TreeGrafter"/>
</dbReference>
<dbReference type="InterPro" id="IPR037363">
    <property type="entry name" value="Sec13/Seh1_fam"/>
</dbReference>
<comment type="similarity">
    <text evidence="1">Belongs to the WD repeat SEC13 family.</text>
</comment>
<protein>
    <submittedName>
        <fullName evidence="7">Uncharacterized protein</fullName>
    </submittedName>
</protein>
<dbReference type="GO" id="GO:0015031">
    <property type="term" value="P:protein transport"/>
    <property type="evidence" value="ECO:0007669"/>
    <property type="project" value="UniProtKB-KW"/>
</dbReference>
<evidence type="ECO:0000256" key="2">
    <source>
        <dbReference type="ARBA" id="ARBA00022448"/>
    </source>
</evidence>
<keyword evidence="2" id="KW-0813">Transport</keyword>
<dbReference type="RefSeq" id="WP_016877079.1">
    <property type="nucleotide sequence ID" value="NZ_AJLN01000061.1"/>
</dbReference>
<dbReference type="PROSITE" id="PS50082">
    <property type="entry name" value="WD_REPEATS_2"/>
    <property type="match status" value="2"/>
</dbReference>
<dbReference type="Proteomes" id="UP000268857">
    <property type="component" value="Unassembled WGS sequence"/>
</dbReference>
<dbReference type="PANTHER" id="PTHR11024:SF3">
    <property type="entry name" value="NUCLEOPORIN SEH1"/>
    <property type="match status" value="1"/>
</dbReference>
<dbReference type="PROSITE" id="PS50294">
    <property type="entry name" value="WD_REPEATS_REGION"/>
    <property type="match status" value="2"/>
</dbReference>
<keyword evidence="4" id="KW-0677">Repeat</keyword>
<comment type="caution">
    <text evidence="7">The sequence shown here is derived from an EMBL/GenBank/DDBJ whole genome shotgun (WGS) entry which is preliminary data.</text>
</comment>
<feature type="repeat" description="WD" evidence="6">
    <location>
        <begin position="66"/>
        <end position="92"/>
    </location>
</feature>
<dbReference type="InterPro" id="IPR015943">
    <property type="entry name" value="WD40/YVTN_repeat-like_dom_sf"/>
</dbReference>
<dbReference type="Gene3D" id="2.130.10.10">
    <property type="entry name" value="YVTN repeat-like/Quinoprotein amine dehydrogenase"/>
    <property type="match status" value="2"/>
</dbReference>
<dbReference type="GO" id="GO:1904263">
    <property type="term" value="P:positive regulation of TORC1 signaling"/>
    <property type="evidence" value="ECO:0007669"/>
    <property type="project" value="TreeGrafter"/>
</dbReference>
<dbReference type="STRING" id="211165.GCA_000317285_01962"/>
<dbReference type="OrthoDB" id="434800at2"/>
<organism evidence="7 8">
    <name type="scientific">Chlorogloeopsis fritschii PCC 6912</name>
    <dbReference type="NCBI Taxonomy" id="211165"/>
    <lineage>
        <taxon>Bacteria</taxon>
        <taxon>Bacillati</taxon>
        <taxon>Cyanobacteriota</taxon>
        <taxon>Cyanophyceae</taxon>
        <taxon>Nostocales</taxon>
        <taxon>Chlorogloeopsidaceae</taxon>
        <taxon>Chlorogloeopsis</taxon>
    </lineage>
</organism>
<keyword evidence="3 6" id="KW-0853">WD repeat</keyword>
<dbReference type="PANTHER" id="PTHR11024">
    <property type="entry name" value="NUCLEAR PORE COMPLEX PROTEIN SEC13 / SEH1 FAMILY MEMBER"/>
    <property type="match status" value="1"/>
</dbReference>
<dbReference type="AlphaFoldDB" id="A0A3S0ZIX1"/>
<evidence type="ECO:0000256" key="5">
    <source>
        <dbReference type="ARBA" id="ARBA00022927"/>
    </source>
</evidence>
<evidence type="ECO:0000256" key="6">
    <source>
        <dbReference type="PROSITE-ProRule" id="PRU00221"/>
    </source>
</evidence>
<evidence type="ECO:0000313" key="7">
    <source>
        <dbReference type="EMBL" id="RUR73740.1"/>
    </source>
</evidence>
<keyword evidence="5" id="KW-0653">Protein transport</keyword>
<dbReference type="GO" id="GO:0035859">
    <property type="term" value="C:Seh1-associated complex"/>
    <property type="evidence" value="ECO:0007669"/>
    <property type="project" value="TreeGrafter"/>
</dbReference>
<gene>
    <name evidence="7" type="ORF">PCC6912_55170</name>
</gene>
<dbReference type="EMBL" id="RSCJ01000033">
    <property type="protein sequence ID" value="RUR73740.1"/>
    <property type="molecule type" value="Genomic_DNA"/>
</dbReference>
<proteinExistence type="inferred from homology"/>